<organism evidence="1 2">
    <name type="scientific">Racocetra persica</name>
    <dbReference type="NCBI Taxonomy" id="160502"/>
    <lineage>
        <taxon>Eukaryota</taxon>
        <taxon>Fungi</taxon>
        <taxon>Fungi incertae sedis</taxon>
        <taxon>Mucoromycota</taxon>
        <taxon>Glomeromycotina</taxon>
        <taxon>Glomeromycetes</taxon>
        <taxon>Diversisporales</taxon>
        <taxon>Gigasporaceae</taxon>
        <taxon>Racocetra</taxon>
    </lineage>
</organism>
<dbReference type="EMBL" id="CAJVQC010027879">
    <property type="protein sequence ID" value="CAG8737870.1"/>
    <property type="molecule type" value="Genomic_DNA"/>
</dbReference>
<evidence type="ECO:0000313" key="2">
    <source>
        <dbReference type="Proteomes" id="UP000789920"/>
    </source>
</evidence>
<feature type="non-terminal residue" evidence="1">
    <location>
        <position position="1"/>
    </location>
</feature>
<name>A0ACA9Q4Z9_9GLOM</name>
<accession>A0ACA9Q4Z9</accession>
<protein>
    <submittedName>
        <fullName evidence="1">25661_t:CDS:1</fullName>
    </submittedName>
</protein>
<feature type="non-terminal residue" evidence="1">
    <location>
        <position position="115"/>
    </location>
</feature>
<proteinExistence type="predicted"/>
<dbReference type="Proteomes" id="UP000789920">
    <property type="component" value="Unassembled WGS sequence"/>
</dbReference>
<comment type="caution">
    <text evidence="1">The sequence shown here is derived from an EMBL/GenBank/DDBJ whole genome shotgun (WGS) entry which is preliminary data.</text>
</comment>
<gene>
    <name evidence="1" type="ORF">RPERSI_LOCUS12847</name>
</gene>
<sequence>GITGATTVAGSMAIAHRAGIKIFVTGRIGGVHRDGENTMDVSADLMELGRTPVTVVCAGVKSILDIEKTLEYLVRMLFLIVVIIETNIFHMWTINQETQGVTVVTFGDSVDFYSK</sequence>
<evidence type="ECO:0000313" key="1">
    <source>
        <dbReference type="EMBL" id="CAG8737870.1"/>
    </source>
</evidence>
<keyword evidence="2" id="KW-1185">Reference proteome</keyword>
<reference evidence="1" key="1">
    <citation type="submission" date="2021-06" db="EMBL/GenBank/DDBJ databases">
        <authorList>
            <person name="Kallberg Y."/>
            <person name="Tangrot J."/>
            <person name="Rosling A."/>
        </authorList>
    </citation>
    <scope>NUCLEOTIDE SEQUENCE</scope>
    <source>
        <strain evidence="1">MA461A</strain>
    </source>
</reference>